<dbReference type="CDD" id="cd18793">
    <property type="entry name" value="SF2_C_SNF"/>
    <property type="match status" value="1"/>
</dbReference>
<dbReference type="GO" id="GO:0006281">
    <property type="term" value="P:DNA repair"/>
    <property type="evidence" value="ECO:0007669"/>
    <property type="project" value="TreeGrafter"/>
</dbReference>
<dbReference type="OrthoDB" id="2801544at2759"/>
<name>A0A8S1HVE8_9PELO</name>
<proteinExistence type="predicted"/>
<gene>
    <name evidence="3" type="ORF">CAUJ_LOCUS14861</name>
</gene>
<sequence>MLSQLSIYNIAVKLYLAKGCTNSDELSAVLFKRLMIRRLKADVLNDLPEKRREVVFLSGNNINDRMKSLQKAKQAYEESSKPGFSGGTGKAAHDCLLEYFSLTGIVKAAAVSSHILDNFFFPDAPPRKVLIFAHHSIVLDTLQVEVDKRGLKSIRIDGKTPAKDRGPLCDAFQNKDDIRVAILSVTAAGVGITLTAATVVIFAEIHFNPGTLVQAEDRAHRVGQKDSVYVQYLIAKNTSDDVMWPMVQKKLDVLSKVNLSSDTFRDAEKSHMHFADLTNQRRMSEFFVSGSGSTVALDCKETASHAPVVVLGDDWDDSFEDSIPTKRLRHEEP</sequence>
<dbReference type="SUPFAM" id="SSF52540">
    <property type="entry name" value="P-loop containing nucleoside triphosphate hydrolases"/>
    <property type="match status" value="1"/>
</dbReference>
<dbReference type="GO" id="GO:0016787">
    <property type="term" value="F:hydrolase activity"/>
    <property type="evidence" value="ECO:0007669"/>
    <property type="project" value="UniProtKB-KW"/>
</dbReference>
<dbReference type="GO" id="GO:0043596">
    <property type="term" value="C:nuclear replication fork"/>
    <property type="evidence" value="ECO:0007669"/>
    <property type="project" value="TreeGrafter"/>
</dbReference>
<evidence type="ECO:0000256" key="1">
    <source>
        <dbReference type="ARBA" id="ARBA00022801"/>
    </source>
</evidence>
<evidence type="ECO:0000313" key="4">
    <source>
        <dbReference type="Proteomes" id="UP000835052"/>
    </source>
</evidence>
<comment type="caution">
    <text evidence="3">The sequence shown here is derived from an EMBL/GenBank/DDBJ whole genome shotgun (WGS) entry which is preliminary data.</text>
</comment>
<organism evidence="3 4">
    <name type="scientific">Caenorhabditis auriculariae</name>
    <dbReference type="NCBI Taxonomy" id="2777116"/>
    <lineage>
        <taxon>Eukaryota</taxon>
        <taxon>Metazoa</taxon>
        <taxon>Ecdysozoa</taxon>
        <taxon>Nematoda</taxon>
        <taxon>Chromadorea</taxon>
        <taxon>Rhabditida</taxon>
        <taxon>Rhabditina</taxon>
        <taxon>Rhabditomorpha</taxon>
        <taxon>Rhabditoidea</taxon>
        <taxon>Rhabditidae</taxon>
        <taxon>Peloderinae</taxon>
        <taxon>Caenorhabditis</taxon>
    </lineage>
</organism>
<dbReference type="EMBL" id="CAJGYM010000145">
    <property type="protein sequence ID" value="CAD6198956.1"/>
    <property type="molecule type" value="Genomic_DNA"/>
</dbReference>
<protein>
    <recommendedName>
        <fullName evidence="2">Helicase C-terminal domain-containing protein</fullName>
    </recommendedName>
</protein>
<evidence type="ECO:0000259" key="2">
    <source>
        <dbReference type="PROSITE" id="PS51194"/>
    </source>
</evidence>
<dbReference type="InterPro" id="IPR027417">
    <property type="entry name" value="P-loop_NTPase"/>
</dbReference>
<accession>A0A8S1HVE8</accession>
<dbReference type="Gene3D" id="3.40.50.300">
    <property type="entry name" value="P-loop containing nucleotide triphosphate hydrolases"/>
    <property type="match status" value="1"/>
</dbReference>
<dbReference type="Proteomes" id="UP000835052">
    <property type="component" value="Unassembled WGS sequence"/>
</dbReference>
<dbReference type="InterPro" id="IPR049730">
    <property type="entry name" value="SNF2/RAD54-like_C"/>
</dbReference>
<evidence type="ECO:0000313" key="3">
    <source>
        <dbReference type="EMBL" id="CAD6198956.1"/>
    </source>
</evidence>
<dbReference type="PROSITE" id="PS51194">
    <property type="entry name" value="HELICASE_CTER"/>
    <property type="match status" value="1"/>
</dbReference>
<dbReference type="PANTHER" id="PTHR45766">
    <property type="entry name" value="DNA ANNEALING HELICASE AND ENDONUCLEASE ZRANB3 FAMILY MEMBER"/>
    <property type="match status" value="1"/>
</dbReference>
<dbReference type="InterPro" id="IPR001650">
    <property type="entry name" value="Helicase_C-like"/>
</dbReference>
<keyword evidence="1" id="KW-0378">Hydrolase</keyword>
<dbReference type="SMART" id="SM00490">
    <property type="entry name" value="HELICc"/>
    <property type="match status" value="1"/>
</dbReference>
<dbReference type="PANTHER" id="PTHR45766:SF6">
    <property type="entry name" value="SWI_SNF-RELATED MATRIX-ASSOCIATED ACTIN-DEPENDENT REGULATOR OF CHROMATIN SUBFAMILY A-LIKE PROTEIN 1"/>
    <property type="match status" value="1"/>
</dbReference>
<keyword evidence="4" id="KW-1185">Reference proteome</keyword>
<feature type="domain" description="Helicase C-terminal" evidence="2">
    <location>
        <begin position="115"/>
        <end position="272"/>
    </location>
</feature>
<dbReference type="Pfam" id="PF00271">
    <property type="entry name" value="Helicase_C"/>
    <property type="match status" value="1"/>
</dbReference>
<reference evidence="3" key="1">
    <citation type="submission" date="2020-10" db="EMBL/GenBank/DDBJ databases">
        <authorList>
            <person name="Kikuchi T."/>
        </authorList>
    </citation>
    <scope>NUCLEOTIDE SEQUENCE</scope>
    <source>
        <strain evidence="3">NKZ352</strain>
    </source>
</reference>
<dbReference type="GO" id="GO:0031297">
    <property type="term" value="P:replication fork processing"/>
    <property type="evidence" value="ECO:0007669"/>
    <property type="project" value="TreeGrafter"/>
</dbReference>
<dbReference type="AlphaFoldDB" id="A0A8S1HVE8"/>